<dbReference type="CDD" id="cd04187">
    <property type="entry name" value="DPM1_like_bac"/>
    <property type="match status" value="1"/>
</dbReference>
<dbReference type="PANTHER" id="PTHR48090:SF1">
    <property type="entry name" value="PROPHAGE BACTOPRENOL GLUCOSYL TRANSFERASE HOMOLOG"/>
    <property type="match status" value="1"/>
</dbReference>
<evidence type="ECO:0000256" key="2">
    <source>
        <dbReference type="ARBA" id="ARBA00022676"/>
    </source>
</evidence>
<keyword evidence="3" id="KW-0808">Transferase</keyword>
<evidence type="ECO:0000256" key="3">
    <source>
        <dbReference type="ARBA" id="ARBA00022679"/>
    </source>
</evidence>
<proteinExistence type="predicted"/>
<organism evidence="10 11">
    <name type="scientific">Candidatus Faecivivens stercoripullorum</name>
    <dbReference type="NCBI Taxonomy" id="2840805"/>
    <lineage>
        <taxon>Bacteria</taxon>
        <taxon>Bacillati</taxon>
        <taxon>Bacillota</taxon>
        <taxon>Clostridia</taxon>
        <taxon>Eubacteriales</taxon>
        <taxon>Oscillospiraceae</taxon>
        <taxon>Oscillospiraceae incertae sedis</taxon>
        <taxon>Candidatus Faecivivens</taxon>
    </lineage>
</organism>
<name>A0A9D1H6V9_9FIRM</name>
<feature type="domain" description="Glycosyltransferase 2-like" evidence="9">
    <location>
        <begin position="15"/>
        <end position="183"/>
    </location>
</feature>
<feature type="region of interest" description="Disordered" evidence="7">
    <location>
        <begin position="328"/>
        <end position="350"/>
    </location>
</feature>
<dbReference type="InterPro" id="IPR029044">
    <property type="entry name" value="Nucleotide-diphossugar_trans"/>
</dbReference>
<evidence type="ECO:0000256" key="1">
    <source>
        <dbReference type="ARBA" id="ARBA00004141"/>
    </source>
</evidence>
<evidence type="ECO:0000259" key="9">
    <source>
        <dbReference type="Pfam" id="PF00535"/>
    </source>
</evidence>
<dbReference type="InterPro" id="IPR001173">
    <property type="entry name" value="Glyco_trans_2-like"/>
</dbReference>
<reference evidence="10" key="1">
    <citation type="submission" date="2020-10" db="EMBL/GenBank/DDBJ databases">
        <authorList>
            <person name="Gilroy R."/>
        </authorList>
    </citation>
    <scope>NUCLEOTIDE SEQUENCE</scope>
    <source>
        <strain evidence="10">ChiBcec7-5410</strain>
    </source>
</reference>
<keyword evidence="4 8" id="KW-0812">Transmembrane</keyword>
<comment type="caution">
    <text evidence="10">The sequence shown here is derived from an EMBL/GenBank/DDBJ whole genome shotgun (WGS) entry which is preliminary data.</text>
</comment>
<evidence type="ECO:0000256" key="4">
    <source>
        <dbReference type="ARBA" id="ARBA00022692"/>
    </source>
</evidence>
<evidence type="ECO:0000256" key="5">
    <source>
        <dbReference type="ARBA" id="ARBA00022989"/>
    </source>
</evidence>
<keyword evidence="5 8" id="KW-1133">Transmembrane helix</keyword>
<dbReference type="InterPro" id="IPR050256">
    <property type="entry name" value="Glycosyltransferase_2"/>
</dbReference>
<reference evidence="10" key="2">
    <citation type="journal article" date="2021" name="PeerJ">
        <title>Extensive microbial diversity within the chicken gut microbiome revealed by metagenomics and culture.</title>
        <authorList>
            <person name="Gilroy R."/>
            <person name="Ravi A."/>
            <person name="Getino M."/>
            <person name="Pursley I."/>
            <person name="Horton D.L."/>
            <person name="Alikhan N.F."/>
            <person name="Baker D."/>
            <person name="Gharbi K."/>
            <person name="Hall N."/>
            <person name="Watson M."/>
            <person name="Adriaenssens E.M."/>
            <person name="Foster-Nyarko E."/>
            <person name="Jarju S."/>
            <person name="Secka A."/>
            <person name="Antonio M."/>
            <person name="Oren A."/>
            <person name="Chaudhuri R.R."/>
            <person name="La Ragione R."/>
            <person name="Hildebrand F."/>
            <person name="Pallen M.J."/>
        </authorList>
    </citation>
    <scope>NUCLEOTIDE SEQUENCE</scope>
    <source>
        <strain evidence="10">ChiBcec7-5410</strain>
    </source>
</reference>
<dbReference type="PANTHER" id="PTHR48090">
    <property type="entry name" value="UNDECAPRENYL-PHOSPHATE 4-DEOXY-4-FORMAMIDO-L-ARABINOSE TRANSFERASE-RELATED"/>
    <property type="match status" value="1"/>
</dbReference>
<evidence type="ECO:0000256" key="7">
    <source>
        <dbReference type="SAM" id="MobiDB-lite"/>
    </source>
</evidence>
<dbReference type="Proteomes" id="UP000824160">
    <property type="component" value="Unassembled WGS sequence"/>
</dbReference>
<dbReference type="GO" id="GO:0005886">
    <property type="term" value="C:plasma membrane"/>
    <property type="evidence" value="ECO:0007669"/>
    <property type="project" value="TreeGrafter"/>
</dbReference>
<gene>
    <name evidence="10" type="ORF">IAC43_05925</name>
</gene>
<accession>A0A9D1H6V9</accession>
<feature type="compositionally biased region" description="Acidic residues" evidence="7">
    <location>
        <begin position="340"/>
        <end position="350"/>
    </location>
</feature>
<dbReference type="SUPFAM" id="SSF53448">
    <property type="entry name" value="Nucleotide-diphospho-sugar transferases"/>
    <property type="match status" value="1"/>
</dbReference>
<dbReference type="EMBL" id="DVLW01000163">
    <property type="protein sequence ID" value="HIT94703.1"/>
    <property type="molecule type" value="Genomic_DNA"/>
</dbReference>
<dbReference type="Gene3D" id="3.90.550.10">
    <property type="entry name" value="Spore Coat Polysaccharide Biosynthesis Protein SpsA, Chain A"/>
    <property type="match status" value="1"/>
</dbReference>
<dbReference type="Pfam" id="PF00535">
    <property type="entry name" value="Glycos_transf_2"/>
    <property type="match status" value="1"/>
</dbReference>
<sequence>MDLIKQNRDCPVLYVVVPCYNEEEVLPETAKRMRAKLRGLIAEKKISPRSRIMFVNDGSRDRTWEMIETLAHADPLFAGVKLSRNRGHQNAVLAGLMTARGKCDCAISIDADLQDDINAIDGMVADFCAGSDIVYGVRSSRDTDTFFKRFTAEGYYHVMQRMGVELVFNHADYRLMSARALEALSSYREVNLFLRGIVPQIGYKTSTVTYARTERFAGESKYPLKKMLALAWDGITSFSLRPVSMLIGLGLLITGGSLIAGLVLLIIQLVTGSLTGTAAILFSIWLACGLILCGLGLTGEYIGKIYEEVKDRPRYFIEAVSLDPGIEKEDVSKAVPPSDEISESTQPEEQ</sequence>
<keyword evidence="2" id="KW-0328">Glycosyltransferase</keyword>
<dbReference type="GO" id="GO:0016757">
    <property type="term" value="F:glycosyltransferase activity"/>
    <property type="evidence" value="ECO:0007669"/>
    <property type="project" value="UniProtKB-KW"/>
</dbReference>
<evidence type="ECO:0000313" key="11">
    <source>
        <dbReference type="Proteomes" id="UP000824160"/>
    </source>
</evidence>
<evidence type="ECO:0000313" key="10">
    <source>
        <dbReference type="EMBL" id="HIT94703.1"/>
    </source>
</evidence>
<evidence type="ECO:0000256" key="8">
    <source>
        <dbReference type="SAM" id="Phobius"/>
    </source>
</evidence>
<dbReference type="AlphaFoldDB" id="A0A9D1H6V9"/>
<feature type="transmembrane region" description="Helical" evidence="8">
    <location>
        <begin position="276"/>
        <end position="297"/>
    </location>
</feature>
<feature type="transmembrane region" description="Helical" evidence="8">
    <location>
        <begin position="246"/>
        <end position="270"/>
    </location>
</feature>
<protein>
    <submittedName>
        <fullName evidence="10">Glycosyltransferase family 2 protein</fullName>
    </submittedName>
</protein>
<keyword evidence="6 8" id="KW-0472">Membrane</keyword>
<evidence type="ECO:0000256" key="6">
    <source>
        <dbReference type="ARBA" id="ARBA00023136"/>
    </source>
</evidence>
<comment type="subcellular location">
    <subcellularLocation>
        <location evidence="1">Membrane</location>
        <topology evidence="1">Multi-pass membrane protein</topology>
    </subcellularLocation>
</comment>